<keyword evidence="6" id="KW-0479">Metal-binding</keyword>
<feature type="domain" description="Peptidase M28" evidence="15">
    <location>
        <begin position="13"/>
        <end position="178"/>
    </location>
</feature>
<keyword evidence="8" id="KW-0256">Endoplasmic reticulum</keyword>
<dbReference type="InterPro" id="IPR045175">
    <property type="entry name" value="M28_fam"/>
</dbReference>
<dbReference type="GO" id="GO:0008235">
    <property type="term" value="F:metalloexopeptidase activity"/>
    <property type="evidence" value="ECO:0007669"/>
    <property type="project" value="InterPro"/>
</dbReference>
<dbReference type="EnsemblMetazoa" id="PPAI004624-RA">
    <property type="protein sequence ID" value="PPAI004624-PA"/>
    <property type="gene ID" value="PPAI004624"/>
</dbReference>
<comment type="similarity">
    <text evidence="3">Belongs to the peptidase M28 family.</text>
</comment>
<evidence type="ECO:0000256" key="4">
    <source>
        <dbReference type="ARBA" id="ARBA00022670"/>
    </source>
</evidence>
<keyword evidence="5" id="KW-0812">Transmembrane</keyword>
<evidence type="ECO:0000256" key="5">
    <source>
        <dbReference type="ARBA" id="ARBA00022692"/>
    </source>
</evidence>
<dbReference type="SUPFAM" id="SSF53187">
    <property type="entry name" value="Zn-dependent exopeptidases"/>
    <property type="match status" value="1"/>
</dbReference>
<keyword evidence="9" id="KW-0862">Zinc</keyword>
<evidence type="ECO:0000313" key="17">
    <source>
        <dbReference type="Proteomes" id="UP000092462"/>
    </source>
</evidence>
<evidence type="ECO:0000256" key="11">
    <source>
        <dbReference type="ARBA" id="ARBA00023049"/>
    </source>
</evidence>
<evidence type="ECO:0000256" key="1">
    <source>
        <dbReference type="ARBA" id="ARBA00001947"/>
    </source>
</evidence>
<evidence type="ECO:0000256" key="3">
    <source>
        <dbReference type="ARBA" id="ARBA00010918"/>
    </source>
</evidence>
<dbReference type="VEuPathDB" id="VectorBase:PPAI004624"/>
<evidence type="ECO:0000259" key="15">
    <source>
        <dbReference type="Pfam" id="PF04389"/>
    </source>
</evidence>
<dbReference type="Proteomes" id="UP000092462">
    <property type="component" value="Unassembled WGS sequence"/>
</dbReference>
<evidence type="ECO:0000256" key="12">
    <source>
        <dbReference type="ARBA" id="ARBA00023136"/>
    </source>
</evidence>
<evidence type="ECO:0000256" key="10">
    <source>
        <dbReference type="ARBA" id="ARBA00022989"/>
    </source>
</evidence>
<keyword evidence="10" id="KW-1133">Transmembrane helix</keyword>
<organism evidence="16 17">
    <name type="scientific">Phlebotomus papatasi</name>
    <name type="common">Sandfly</name>
    <dbReference type="NCBI Taxonomy" id="29031"/>
    <lineage>
        <taxon>Eukaryota</taxon>
        <taxon>Metazoa</taxon>
        <taxon>Ecdysozoa</taxon>
        <taxon>Arthropoda</taxon>
        <taxon>Hexapoda</taxon>
        <taxon>Insecta</taxon>
        <taxon>Pterygota</taxon>
        <taxon>Neoptera</taxon>
        <taxon>Endopterygota</taxon>
        <taxon>Diptera</taxon>
        <taxon>Nematocera</taxon>
        <taxon>Psychodoidea</taxon>
        <taxon>Psychodidae</taxon>
        <taxon>Phlebotomus</taxon>
        <taxon>Phlebotomus</taxon>
    </lineage>
</organism>
<protein>
    <recommendedName>
        <fullName evidence="14">FXNA-like protease</fullName>
    </recommendedName>
</protein>
<evidence type="ECO:0000313" key="16">
    <source>
        <dbReference type="EnsemblMetazoa" id="PPAI004624-PA"/>
    </source>
</evidence>
<reference evidence="16" key="1">
    <citation type="submission" date="2022-08" db="UniProtKB">
        <authorList>
            <consortium name="EnsemblMetazoa"/>
        </authorList>
    </citation>
    <scope>IDENTIFICATION</scope>
    <source>
        <strain evidence="16">Israel</strain>
    </source>
</reference>
<dbReference type="EMBL" id="AJVK01029000">
    <property type="status" value="NOT_ANNOTATED_CDS"/>
    <property type="molecule type" value="Genomic_DNA"/>
</dbReference>
<sequence length="337" mass="37878">MIYPEILFKTNEGGASDDGAACAVMLEIMRVVLKTKLKLNYNLVFLFNGAEENIMQASHGFITQHKWAKDVRAFINLEACGAGGRELLFQVGPKNPWLLEVYSQVVPYPYASTLAQEIFQSGVIPGDTDFRVFRDFGHISGVDFAWSSNGYVYHTKYDSVDQIPLGSLQRTGDNILALLKGLNEITDQRKMSDTSSTNDLIFFDMLGAFMVRWRENLTALISVLAACLSAFAVYRNMKSAKRLGTDHTVYYAGMMKAIGIQILGWVLAFGSCIVIALSLTVLGRTMSWYARPIWIYFLYVLPTLSVSMAVVHHFGVSFYLKNEPQRVTNYHSLDFFL</sequence>
<evidence type="ECO:0000256" key="6">
    <source>
        <dbReference type="ARBA" id="ARBA00022723"/>
    </source>
</evidence>
<evidence type="ECO:0000256" key="14">
    <source>
        <dbReference type="ARBA" id="ARBA00078796"/>
    </source>
</evidence>
<name>A0A1B0DAB9_PHLPP</name>
<dbReference type="Gene3D" id="3.40.630.10">
    <property type="entry name" value="Zn peptidases"/>
    <property type="match status" value="1"/>
</dbReference>
<evidence type="ECO:0000256" key="7">
    <source>
        <dbReference type="ARBA" id="ARBA00022801"/>
    </source>
</evidence>
<dbReference type="GO" id="GO:0005789">
    <property type="term" value="C:endoplasmic reticulum membrane"/>
    <property type="evidence" value="ECO:0007669"/>
    <property type="project" value="UniProtKB-SubCell"/>
</dbReference>
<dbReference type="AlphaFoldDB" id="A0A1B0DAB9"/>
<dbReference type="CDD" id="cd03875">
    <property type="entry name" value="M28_Fxna_like"/>
    <property type="match status" value="1"/>
</dbReference>
<accession>A0A1B0DAB9</accession>
<dbReference type="InterPro" id="IPR048024">
    <property type="entry name" value="Fxna-like_M28_dom"/>
</dbReference>
<keyword evidence="17" id="KW-1185">Reference proteome</keyword>
<dbReference type="VEuPathDB" id="VectorBase:PPAPM1_006791"/>
<keyword evidence="13" id="KW-0325">Glycoprotein</keyword>
<keyword evidence="12" id="KW-0472">Membrane</keyword>
<dbReference type="PANTHER" id="PTHR12147">
    <property type="entry name" value="METALLOPEPTIDASE M28 FAMILY MEMBER"/>
    <property type="match status" value="1"/>
</dbReference>
<dbReference type="GO" id="GO:0006508">
    <property type="term" value="P:proteolysis"/>
    <property type="evidence" value="ECO:0007669"/>
    <property type="project" value="UniProtKB-KW"/>
</dbReference>
<dbReference type="FunFam" id="3.40.630.10:FF:000008">
    <property type="entry name" value="Endoplasmic reticulum metallopeptidase 1"/>
    <property type="match status" value="1"/>
</dbReference>
<keyword evidence="11" id="KW-0482">Metalloprotease</keyword>
<dbReference type="PANTHER" id="PTHR12147:SF22">
    <property type="entry name" value="ENDOPLASMIC RETICULUM METALLOPEPTIDASE 1"/>
    <property type="match status" value="1"/>
</dbReference>
<evidence type="ECO:0000256" key="9">
    <source>
        <dbReference type="ARBA" id="ARBA00022833"/>
    </source>
</evidence>
<evidence type="ECO:0000256" key="8">
    <source>
        <dbReference type="ARBA" id="ARBA00022824"/>
    </source>
</evidence>
<comment type="subcellular location">
    <subcellularLocation>
        <location evidence="2">Endoplasmic reticulum membrane</location>
        <topology evidence="2">Multi-pass membrane protein</topology>
    </subcellularLocation>
</comment>
<dbReference type="GO" id="GO:0046872">
    <property type="term" value="F:metal ion binding"/>
    <property type="evidence" value="ECO:0007669"/>
    <property type="project" value="UniProtKB-KW"/>
</dbReference>
<keyword evidence="7" id="KW-0378">Hydrolase</keyword>
<proteinExistence type="inferred from homology"/>
<dbReference type="InterPro" id="IPR007484">
    <property type="entry name" value="Peptidase_M28"/>
</dbReference>
<evidence type="ECO:0000256" key="2">
    <source>
        <dbReference type="ARBA" id="ARBA00004477"/>
    </source>
</evidence>
<comment type="cofactor">
    <cofactor evidence="1">
        <name>Zn(2+)</name>
        <dbReference type="ChEBI" id="CHEBI:29105"/>
    </cofactor>
</comment>
<evidence type="ECO:0000256" key="13">
    <source>
        <dbReference type="ARBA" id="ARBA00023180"/>
    </source>
</evidence>
<dbReference type="Pfam" id="PF04389">
    <property type="entry name" value="Peptidase_M28"/>
    <property type="match status" value="1"/>
</dbReference>
<keyword evidence="4" id="KW-0645">Protease</keyword>